<dbReference type="GO" id="GO:0016787">
    <property type="term" value="F:hydrolase activity"/>
    <property type="evidence" value="ECO:0007669"/>
    <property type="project" value="UniProtKB-KW"/>
</dbReference>
<evidence type="ECO:0000313" key="4">
    <source>
        <dbReference type="Proteomes" id="UP001617427"/>
    </source>
</evidence>
<dbReference type="Pfam" id="PF01557">
    <property type="entry name" value="FAA_hydrolase"/>
    <property type="match status" value="1"/>
</dbReference>
<evidence type="ECO:0000256" key="1">
    <source>
        <dbReference type="ARBA" id="ARBA00022723"/>
    </source>
</evidence>
<dbReference type="Proteomes" id="UP001617427">
    <property type="component" value="Unassembled WGS sequence"/>
</dbReference>
<proteinExistence type="predicted"/>
<keyword evidence="1" id="KW-0479">Metal-binding</keyword>
<reference evidence="3 4" key="1">
    <citation type="submission" date="2024-10" db="EMBL/GenBank/DDBJ databases">
        <title>The Natural Products Discovery Center: Release of the First 8490 Sequenced Strains for Exploring Actinobacteria Biosynthetic Diversity.</title>
        <authorList>
            <person name="Kalkreuter E."/>
            <person name="Kautsar S.A."/>
            <person name="Yang D."/>
            <person name="Bader C.D."/>
            <person name="Teijaro C.N."/>
            <person name="Fluegel L."/>
            <person name="Davis C.M."/>
            <person name="Simpson J.R."/>
            <person name="Lauterbach L."/>
            <person name="Steele A.D."/>
            <person name="Gui C."/>
            <person name="Meng S."/>
            <person name="Li G."/>
            <person name="Viehrig K."/>
            <person name="Ye F."/>
            <person name="Su P."/>
            <person name="Kiefer A.F."/>
            <person name="Nichols A."/>
            <person name="Cepeda A.J."/>
            <person name="Yan W."/>
            <person name="Fan B."/>
            <person name="Jiang Y."/>
            <person name="Adhikari A."/>
            <person name="Zheng C.-J."/>
            <person name="Schuster L."/>
            <person name="Cowan T.M."/>
            <person name="Smanski M.J."/>
            <person name="Chevrette M.G."/>
            <person name="De Carvalho L.P.S."/>
            <person name="Shen B."/>
        </authorList>
    </citation>
    <scope>NUCLEOTIDE SEQUENCE [LARGE SCALE GENOMIC DNA]</scope>
    <source>
        <strain evidence="3 4">NPDC087045</strain>
    </source>
</reference>
<dbReference type="InterPro" id="IPR011234">
    <property type="entry name" value="Fumarylacetoacetase-like_C"/>
</dbReference>
<keyword evidence="4" id="KW-1185">Reference proteome</keyword>
<evidence type="ECO:0000259" key="2">
    <source>
        <dbReference type="Pfam" id="PF01557"/>
    </source>
</evidence>
<name>A0ABW8EYN7_9BURK</name>
<keyword evidence="3" id="KW-0378">Hydrolase</keyword>
<dbReference type="PANTHER" id="PTHR11820:SF90">
    <property type="entry name" value="FLUTATHIONE S-TRANSFERASE"/>
    <property type="match status" value="1"/>
</dbReference>
<organism evidence="3 4">
    <name type="scientific">Herbaspirillum chlorophenolicum</name>
    <dbReference type="NCBI Taxonomy" id="211589"/>
    <lineage>
        <taxon>Bacteria</taxon>
        <taxon>Pseudomonadati</taxon>
        <taxon>Pseudomonadota</taxon>
        <taxon>Betaproteobacteria</taxon>
        <taxon>Burkholderiales</taxon>
        <taxon>Oxalobacteraceae</taxon>
        <taxon>Herbaspirillum</taxon>
    </lineage>
</organism>
<dbReference type="PANTHER" id="PTHR11820">
    <property type="entry name" value="ACYLPYRUVASE"/>
    <property type="match status" value="1"/>
</dbReference>
<feature type="domain" description="Fumarylacetoacetase-like C-terminal" evidence="2">
    <location>
        <begin position="27"/>
        <end position="230"/>
    </location>
</feature>
<sequence length="232" mass="24953">MNYAVPVAPVTSLDIAGSGDAFPVNRIFCVGRNYAAHAREMGKDPERDPPFFFMKPACAAVRAGEGETRIPYPPMTSNFHHEIELVVAIGRGGKNISVDEALSYVYGYAVGLDMTRRDLQLDAREKGRPWEFGKSFRDSAPIGPIHSVASVGHITGGEIALAVNGQPRQRSNVSELIWSVAESIAYLSQYEALEPGDIIMTGTPEGVNAVSSGDLMEGFVEGLGAIRVRVTA</sequence>
<dbReference type="EMBL" id="JBIUZV010000004">
    <property type="protein sequence ID" value="MFJ3046027.1"/>
    <property type="molecule type" value="Genomic_DNA"/>
</dbReference>
<dbReference type="Gene3D" id="3.90.850.10">
    <property type="entry name" value="Fumarylacetoacetase-like, C-terminal domain"/>
    <property type="match status" value="1"/>
</dbReference>
<accession>A0ABW8EYN7</accession>
<evidence type="ECO:0000313" key="3">
    <source>
        <dbReference type="EMBL" id="MFJ3046027.1"/>
    </source>
</evidence>
<dbReference type="SUPFAM" id="SSF56529">
    <property type="entry name" value="FAH"/>
    <property type="match status" value="1"/>
</dbReference>
<comment type="caution">
    <text evidence="3">The sequence shown here is derived from an EMBL/GenBank/DDBJ whole genome shotgun (WGS) entry which is preliminary data.</text>
</comment>
<dbReference type="InterPro" id="IPR036663">
    <property type="entry name" value="Fumarylacetoacetase_C_sf"/>
</dbReference>
<gene>
    <name evidence="3" type="ORF">ACIPEN_09360</name>
</gene>
<protein>
    <submittedName>
        <fullName evidence="3">Fumarylacetoacetate hydrolase family protein</fullName>
    </submittedName>
</protein>
<dbReference type="RefSeq" id="WP_050469260.1">
    <property type="nucleotide sequence ID" value="NZ_JBIUZV010000004.1"/>
</dbReference>